<name>A0A133NSW4_GARVA</name>
<organism evidence="2 3">
    <name type="scientific">Gardnerella vaginalis</name>
    <dbReference type="NCBI Taxonomy" id="2702"/>
    <lineage>
        <taxon>Bacteria</taxon>
        <taxon>Bacillati</taxon>
        <taxon>Actinomycetota</taxon>
        <taxon>Actinomycetes</taxon>
        <taxon>Bifidobacteriales</taxon>
        <taxon>Bifidobacteriaceae</taxon>
        <taxon>Gardnerella</taxon>
    </lineage>
</organism>
<dbReference type="Proteomes" id="UP000070558">
    <property type="component" value="Unassembled WGS sequence"/>
</dbReference>
<accession>A0A133NSW4</accession>
<feature type="region of interest" description="Disordered" evidence="1">
    <location>
        <begin position="1"/>
        <end position="32"/>
    </location>
</feature>
<protein>
    <submittedName>
        <fullName evidence="2">Uncharacterized protein</fullName>
    </submittedName>
</protein>
<dbReference type="EMBL" id="LRQA01000006">
    <property type="protein sequence ID" value="KXA19384.1"/>
    <property type="molecule type" value="Genomic_DNA"/>
</dbReference>
<gene>
    <name evidence="2" type="ORF">HMPREF3216_00151</name>
</gene>
<reference evidence="2 3" key="1">
    <citation type="submission" date="2016-01" db="EMBL/GenBank/DDBJ databases">
        <authorList>
            <person name="Oliw E.H."/>
        </authorList>
    </citation>
    <scope>NUCLEOTIDE SEQUENCE [LARGE SCALE GENOMIC DNA]</scope>
    <source>
        <strain evidence="2 3">GED7760B</strain>
    </source>
</reference>
<dbReference type="AlphaFoldDB" id="A0A133NSW4"/>
<comment type="caution">
    <text evidence="2">The sequence shown here is derived from an EMBL/GenBank/DDBJ whole genome shotgun (WGS) entry which is preliminary data.</text>
</comment>
<proteinExistence type="predicted"/>
<evidence type="ECO:0000313" key="2">
    <source>
        <dbReference type="EMBL" id="KXA19384.1"/>
    </source>
</evidence>
<feature type="compositionally biased region" description="Basic and acidic residues" evidence="1">
    <location>
        <begin position="11"/>
        <end position="32"/>
    </location>
</feature>
<evidence type="ECO:0000256" key="1">
    <source>
        <dbReference type="SAM" id="MobiDB-lite"/>
    </source>
</evidence>
<sequence>MRSRGRSHVKNLQEKRPNRKLRLERFDGGGSSIDDKNKLEFVEDWIEYKSKRN</sequence>
<dbReference type="OrthoDB" id="9553855at2"/>
<evidence type="ECO:0000313" key="3">
    <source>
        <dbReference type="Proteomes" id="UP000070558"/>
    </source>
</evidence>